<name>A0A914VXN3_9BILA</name>
<dbReference type="Gene3D" id="3.40.50.1220">
    <property type="entry name" value="TPP-binding domain"/>
    <property type="match status" value="1"/>
</dbReference>
<feature type="active site" description="Proton acceptor" evidence="7">
    <location>
        <position position="133"/>
    </location>
</feature>
<keyword evidence="4 7" id="KW-0862">Zinc</keyword>
<comment type="similarity">
    <text evidence="6">Belongs to the sirtuin family. Class IV subfamily.</text>
</comment>
<dbReference type="InterPro" id="IPR029035">
    <property type="entry name" value="DHS-like_NAD/FAD-binding_dom"/>
</dbReference>
<dbReference type="AlphaFoldDB" id="A0A914VXN3"/>
<keyword evidence="2" id="KW-0808">Transferase</keyword>
<feature type="binding site" evidence="7">
    <location>
        <position position="166"/>
    </location>
    <ligand>
        <name>Zn(2+)</name>
        <dbReference type="ChEBI" id="CHEBI:29105"/>
    </ligand>
</feature>
<evidence type="ECO:0000256" key="2">
    <source>
        <dbReference type="ARBA" id="ARBA00022679"/>
    </source>
</evidence>
<dbReference type="GO" id="GO:0005634">
    <property type="term" value="C:nucleus"/>
    <property type="evidence" value="ECO:0007669"/>
    <property type="project" value="TreeGrafter"/>
</dbReference>
<reference evidence="10" key="1">
    <citation type="submission" date="2022-11" db="UniProtKB">
        <authorList>
            <consortium name="WormBaseParasite"/>
        </authorList>
    </citation>
    <scope>IDENTIFICATION</scope>
</reference>
<feature type="binding site" evidence="7">
    <location>
        <position position="177"/>
    </location>
    <ligand>
        <name>Zn(2+)</name>
        <dbReference type="ChEBI" id="CHEBI:29105"/>
    </ligand>
</feature>
<accession>A0A914VXN3</accession>
<evidence type="ECO:0000313" key="9">
    <source>
        <dbReference type="Proteomes" id="UP000887566"/>
    </source>
</evidence>
<evidence type="ECO:0000313" key="10">
    <source>
        <dbReference type="WBParaSite" id="PSAMB.scaffold25size111298.g871.t1"/>
    </source>
</evidence>
<dbReference type="Proteomes" id="UP000887566">
    <property type="component" value="Unplaced"/>
</dbReference>
<evidence type="ECO:0000256" key="7">
    <source>
        <dbReference type="PROSITE-ProRule" id="PRU00236"/>
    </source>
</evidence>
<dbReference type="WBParaSite" id="PSAMB.scaffold25size111298.g871.t1">
    <property type="protein sequence ID" value="PSAMB.scaffold25size111298.g871.t1"/>
    <property type="gene ID" value="PSAMB.scaffold25size111298.g871"/>
</dbReference>
<dbReference type="GO" id="GO:0000122">
    <property type="term" value="P:negative regulation of transcription by RNA polymerase II"/>
    <property type="evidence" value="ECO:0007669"/>
    <property type="project" value="TreeGrafter"/>
</dbReference>
<feature type="domain" description="Deacetylase sirtuin-type" evidence="8">
    <location>
        <begin position="27"/>
        <end position="272"/>
    </location>
</feature>
<dbReference type="SUPFAM" id="SSF52467">
    <property type="entry name" value="DHS-like NAD/FAD-binding domain"/>
    <property type="match status" value="1"/>
</dbReference>
<dbReference type="InterPro" id="IPR050134">
    <property type="entry name" value="NAD-dep_sirtuin_deacylases"/>
</dbReference>
<protein>
    <recommendedName>
        <fullName evidence="1">protein acetyllysine N-acetyltransferase</fullName>
        <ecNumber evidence="1">2.3.1.286</ecNumber>
    </recommendedName>
</protein>
<dbReference type="InterPro" id="IPR026590">
    <property type="entry name" value="Ssirtuin_cat_dom"/>
</dbReference>
<dbReference type="GO" id="GO:0003714">
    <property type="term" value="F:transcription corepressor activity"/>
    <property type="evidence" value="ECO:0007669"/>
    <property type="project" value="TreeGrafter"/>
</dbReference>
<dbReference type="PROSITE" id="PS50305">
    <property type="entry name" value="SIRTUIN"/>
    <property type="match status" value="1"/>
</dbReference>
<dbReference type="PANTHER" id="PTHR11085">
    <property type="entry name" value="NAD-DEPENDENT PROTEIN DEACYLASE SIRTUIN-5, MITOCHONDRIAL-RELATED"/>
    <property type="match status" value="1"/>
</dbReference>
<keyword evidence="5" id="KW-0520">NAD</keyword>
<keyword evidence="3 7" id="KW-0479">Metal-binding</keyword>
<dbReference type="InterPro" id="IPR003000">
    <property type="entry name" value="Sirtuin"/>
</dbReference>
<organism evidence="9 10">
    <name type="scientific">Plectus sambesii</name>
    <dbReference type="NCBI Taxonomy" id="2011161"/>
    <lineage>
        <taxon>Eukaryota</taxon>
        <taxon>Metazoa</taxon>
        <taxon>Ecdysozoa</taxon>
        <taxon>Nematoda</taxon>
        <taxon>Chromadorea</taxon>
        <taxon>Plectida</taxon>
        <taxon>Plectina</taxon>
        <taxon>Plectoidea</taxon>
        <taxon>Plectidae</taxon>
        <taxon>Plectus</taxon>
    </lineage>
</organism>
<proteinExistence type="inferred from homology"/>
<dbReference type="EC" id="2.3.1.286" evidence="1"/>
<dbReference type="GO" id="GO:0046872">
    <property type="term" value="F:metal ion binding"/>
    <property type="evidence" value="ECO:0007669"/>
    <property type="project" value="UniProtKB-KW"/>
</dbReference>
<dbReference type="Gene3D" id="2.20.28.200">
    <property type="match status" value="1"/>
</dbReference>
<dbReference type="PANTHER" id="PTHR11085:SF12">
    <property type="entry name" value="NAD-DEPENDENT PROTEIN DEACYLASE SIRTUIN-6"/>
    <property type="match status" value="1"/>
</dbReference>
<evidence type="ECO:0000256" key="1">
    <source>
        <dbReference type="ARBA" id="ARBA00012928"/>
    </source>
</evidence>
<dbReference type="Pfam" id="PF02146">
    <property type="entry name" value="SIR2"/>
    <property type="match status" value="1"/>
</dbReference>
<evidence type="ECO:0000256" key="3">
    <source>
        <dbReference type="ARBA" id="ARBA00022723"/>
    </source>
</evidence>
<evidence type="ECO:0000256" key="6">
    <source>
        <dbReference type="ARBA" id="ARBA00038170"/>
    </source>
</evidence>
<evidence type="ECO:0000256" key="4">
    <source>
        <dbReference type="ARBA" id="ARBA00022833"/>
    </source>
</evidence>
<feature type="binding site" evidence="7">
    <location>
        <position position="141"/>
    </location>
    <ligand>
        <name>Zn(2+)</name>
        <dbReference type="ChEBI" id="CHEBI:29105"/>
    </ligand>
</feature>
<dbReference type="GO" id="GO:0070403">
    <property type="term" value="F:NAD+ binding"/>
    <property type="evidence" value="ECO:0007669"/>
    <property type="project" value="InterPro"/>
</dbReference>
<feature type="binding site" evidence="7">
    <location>
        <position position="144"/>
    </location>
    <ligand>
        <name>Zn(2+)</name>
        <dbReference type="ChEBI" id="CHEBI:29105"/>
    </ligand>
</feature>
<evidence type="ECO:0000259" key="8">
    <source>
        <dbReference type="PROSITE" id="PS50305"/>
    </source>
</evidence>
<sequence length="346" mass="38073">MSVNYAAGLSPYEHKGKCGQAELFDSCDELEKKVTLLAELIRSSKCLVVHTGAGVSTSAGIPDFRGPNGVWTLEERGVAPKFDTTFHEAQPTFTHMALKSLEQAGYLKFLITQNVDGLHMRSGFPADRLAELHGNVFVEQCPTCQTKYYRTTTVPTVGLKLTGNACEAKKGTNARVCRGKLRDVTLDWEDSLSERDLQLADFYSRAADLSLCLGTSLQIVPAGNFPLYCRKNGGKLVTVSLQKTKQHSKTDLVINAKVDEVMRRLLELLNIESLKAELHLSPVLHSVHGPATLPLAKEPIQKRSKRKLVDNEEGIIEMKPPKLEAATTKLEAATTKLEVDSTKLEV</sequence>
<dbReference type="FunFam" id="3.40.50.1220:FF:000038">
    <property type="entry name" value="NAD-dependent protein deacetylase sirtuin-6 isoform X2"/>
    <property type="match status" value="1"/>
</dbReference>
<evidence type="ECO:0000256" key="5">
    <source>
        <dbReference type="ARBA" id="ARBA00023027"/>
    </source>
</evidence>
<dbReference type="GO" id="GO:0046969">
    <property type="term" value="F:histone H3K9 deacetylase activity, NAD-dependent"/>
    <property type="evidence" value="ECO:0007669"/>
    <property type="project" value="TreeGrafter"/>
</dbReference>
<keyword evidence="9" id="KW-1185">Reference proteome</keyword>